<protein>
    <submittedName>
        <fullName evidence="6">GFA family protein</fullName>
    </submittedName>
</protein>
<reference evidence="6 7" key="2">
    <citation type="submission" date="2019-09" db="EMBL/GenBank/DDBJ databases">
        <authorList>
            <person name="Mazur A."/>
        </authorList>
    </citation>
    <scope>NUCLEOTIDE SEQUENCE [LARGE SCALE GENOMIC DNA]</scope>
    <source>
        <strain evidence="6 7">3729k</strain>
    </source>
</reference>
<dbReference type="GO" id="GO:0046872">
    <property type="term" value="F:metal ion binding"/>
    <property type="evidence" value="ECO:0007669"/>
    <property type="project" value="UniProtKB-KW"/>
</dbReference>
<reference evidence="6 7" key="1">
    <citation type="submission" date="2019-09" db="EMBL/GenBank/DDBJ databases">
        <title>Arenimonas chukotkensis sp. nov., a bacterium isolated from Chukotka hot spring, Arctic region, Russia.</title>
        <authorList>
            <person name="Zayulina K.S."/>
            <person name="Prokofeva M.I."/>
            <person name="Elcheninov A.G."/>
            <person name="Novikov A."/>
            <person name="Kochetkova T.V."/>
            <person name="Kublanov I.V."/>
        </authorList>
    </citation>
    <scope>NUCLEOTIDE SEQUENCE [LARGE SCALE GENOMIC DNA]</scope>
    <source>
        <strain evidence="6 7">3729k</strain>
    </source>
</reference>
<dbReference type="PANTHER" id="PTHR33337:SF40">
    <property type="entry name" value="CENP-V_GFA DOMAIN-CONTAINING PROTEIN-RELATED"/>
    <property type="match status" value="1"/>
</dbReference>
<dbReference type="AlphaFoldDB" id="A0A5B2Z7S9"/>
<evidence type="ECO:0000313" key="6">
    <source>
        <dbReference type="EMBL" id="KAA2284246.1"/>
    </source>
</evidence>
<dbReference type="Pfam" id="PF04828">
    <property type="entry name" value="GFA"/>
    <property type="match status" value="1"/>
</dbReference>
<keyword evidence="7" id="KW-1185">Reference proteome</keyword>
<dbReference type="PANTHER" id="PTHR33337">
    <property type="entry name" value="GFA DOMAIN-CONTAINING PROTEIN"/>
    <property type="match status" value="1"/>
</dbReference>
<keyword evidence="4" id="KW-0456">Lyase</keyword>
<dbReference type="InterPro" id="IPR006913">
    <property type="entry name" value="CENP-V/GFA"/>
</dbReference>
<name>A0A5B2Z7S9_9GAMM</name>
<dbReference type="InterPro" id="IPR011057">
    <property type="entry name" value="Mss4-like_sf"/>
</dbReference>
<evidence type="ECO:0000256" key="2">
    <source>
        <dbReference type="ARBA" id="ARBA00022723"/>
    </source>
</evidence>
<dbReference type="PROSITE" id="PS51891">
    <property type="entry name" value="CENP_V_GFA"/>
    <property type="match status" value="1"/>
</dbReference>
<evidence type="ECO:0000256" key="4">
    <source>
        <dbReference type="ARBA" id="ARBA00023239"/>
    </source>
</evidence>
<dbReference type="Gene3D" id="3.90.1590.10">
    <property type="entry name" value="glutathione-dependent formaldehyde- activating enzyme (gfa)"/>
    <property type="match status" value="1"/>
</dbReference>
<dbReference type="RefSeq" id="WP_149861108.1">
    <property type="nucleotide sequence ID" value="NZ_VUOD01000008.1"/>
</dbReference>
<keyword evidence="3" id="KW-0862">Zinc</keyword>
<evidence type="ECO:0000313" key="7">
    <source>
        <dbReference type="Proteomes" id="UP000322165"/>
    </source>
</evidence>
<gene>
    <name evidence="6" type="ORF">F0415_10135</name>
</gene>
<dbReference type="GO" id="GO:0016846">
    <property type="term" value="F:carbon-sulfur lyase activity"/>
    <property type="evidence" value="ECO:0007669"/>
    <property type="project" value="InterPro"/>
</dbReference>
<dbReference type="EMBL" id="VUOD01000008">
    <property type="protein sequence ID" value="KAA2284246.1"/>
    <property type="molecule type" value="Genomic_DNA"/>
</dbReference>
<comment type="similarity">
    <text evidence="1">Belongs to the Gfa family.</text>
</comment>
<proteinExistence type="inferred from homology"/>
<evidence type="ECO:0000259" key="5">
    <source>
        <dbReference type="PROSITE" id="PS51891"/>
    </source>
</evidence>
<accession>A0A5B2Z7S9</accession>
<organism evidence="6 7">
    <name type="scientific">Arenimonas fontis</name>
    <dbReference type="NCBI Taxonomy" id="2608255"/>
    <lineage>
        <taxon>Bacteria</taxon>
        <taxon>Pseudomonadati</taxon>
        <taxon>Pseudomonadota</taxon>
        <taxon>Gammaproteobacteria</taxon>
        <taxon>Lysobacterales</taxon>
        <taxon>Lysobacteraceae</taxon>
        <taxon>Arenimonas</taxon>
    </lineage>
</organism>
<evidence type="ECO:0000256" key="3">
    <source>
        <dbReference type="ARBA" id="ARBA00022833"/>
    </source>
</evidence>
<evidence type="ECO:0000256" key="1">
    <source>
        <dbReference type="ARBA" id="ARBA00005495"/>
    </source>
</evidence>
<feature type="domain" description="CENP-V/GFA" evidence="5">
    <location>
        <begin position="4"/>
        <end position="114"/>
    </location>
</feature>
<keyword evidence="2" id="KW-0479">Metal-binding</keyword>
<dbReference type="SUPFAM" id="SSF51316">
    <property type="entry name" value="Mss4-like"/>
    <property type="match status" value="1"/>
</dbReference>
<comment type="caution">
    <text evidence="6">The sequence shown here is derived from an EMBL/GenBank/DDBJ whole genome shotgun (WGS) entry which is preliminary data.</text>
</comment>
<dbReference type="Proteomes" id="UP000322165">
    <property type="component" value="Unassembled WGS sequence"/>
</dbReference>
<sequence>MSTASGSCLCGDLRFAAQLPSKWVAHCHCTMCRRAHGAGVVTWAGFQQQRVSLHDPQGRLHWYASSPCAERGFCSRCGSTLFFRSQRWPGELHIVVANFDDPLDRAPQVHVFYDSHVHWLPMPEDGLPRKGAPGG</sequence>